<gene>
    <name evidence="4" type="ORF">P4R38_03930</name>
</gene>
<dbReference type="Gene3D" id="3.40.250.10">
    <property type="entry name" value="Rhodanese-like domain"/>
    <property type="match status" value="2"/>
</dbReference>
<dbReference type="Proteomes" id="UP001528912">
    <property type="component" value="Unassembled WGS sequence"/>
</dbReference>
<dbReference type="PANTHER" id="PTHR11364:SF27">
    <property type="entry name" value="SULFURTRANSFERASE"/>
    <property type="match status" value="1"/>
</dbReference>
<accession>A0ABT6C3U6</accession>
<dbReference type="RefSeq" id="WP_277191133.1">
    <property type="nucleotide sequence ID" value="NZ_JAROAV010000010.1"/>
</dbReference>
<proteinExistence type="predicted"/>
<dbReference type="SMART" id="SM00450">
    <property type="entry name" value="RHOD"/>
    <property type="match status" value="2"/>
</dbReference>
<keyword evidence="5" id="KW-1185">Reference proteome</keyword>
<keyword evidence="2" id="KW-0677">Repeat</keyword>
<dbReference type="Pfam" id="PF00581">
    <property type="entry name" value="Rhodanese"/>
    <property type="match status" value="2"/>
</dbReference>
<reference evidence="4 5" key="1">
    <citation type="submission" date="2023-03" db="EMBL/GenBank/DDBJ databases">
        <title>YIM 133296 draft genome.</title>
        <authorList>
            <person name="Xiong L."/>
        </authorList>
    </citation>
    <scope>NUCLEOTIDE SEQUENCE [LARGE SCALE GENOMIC DNA]</scope>
    <source>
        <strain evidence="4 5">YIM 133296</strain>
    </source>
</reference>
<sequence length="288" mass="30432">MTRPCSPLVSAEQLATRMDDGEPLVVLDVSWQLGAPSQRPLYDAAHLPGAAWVDFEEALSAQPGDGGRHPMPDIAVFQAAMRAAGVDNESPVVVYDRSSSLAASRCWWLLEYCAHERVQVLDGGFGRWSALGLPVSDEAVRPRPGNFVATPPGRDVLDADGAAEYADRAVLLDARPADRFRGENETIDPVAGHIPGAVSAPALANLQEDGRFLPADDLAMRFTSRGVTPHCEVGVYCGSGVQAMHTALALDASGLGTRSAVYVGSWSHWITDPDRAVAAGTPEPAPGA</sequence>
<dbReference type="InterPro" id="IPR045078">
    <property type="entry name" value="TST/MPST-like"/>
</dbReference>
<dbReference type="PROSITE" id="PS50206">
    <property type="entry name" value="RHODANESE_3"/>
    <property type="match status" value="2"/>
</dbReference>
<dbReference type="PANTHER" id="PTHR11364">
    <property type="entry name" value="THIOSULFATE SULFERTANSFERASE"/>
    <property type="match status" value="1"/>
</dbReference>
<comment type="caution">
    <text evidence="4">The sequence shown here is derived from an EMBL/GenBank/DDBJ whole genome shotgun (WGS) entry which is preliminary data.</text>
</comment>
<dbReference type="CDD" id="cd01449">
    <property type="entry name" value="TST_Repeat_2"/>
    <property type="match status" value="1"/>
</dbReference>
<dbReference type="PROSITE" id="PS00380">
    <property type="entry name" value="RHODANESE_1"/>
    <property type="match status" value="1"/>
</dbReference>
<evidence type="ECO:0000256" key="2">
    <source>
        <dbReference type="ARBA" id="ARBA00022737"/>
    </source>
</evidence>
<evidence type="ECO:0000313" key="4">
    <source>
        <dbReference type="EMBL" id="MDF8263395.1"/>
    </source>
</evidence>
<dbReference type="CDD" id="cd01448">
    <property type="entry name" value="TST_Repeat_1"/>
    <property type="match status" value="1"/>
</dbReference>
<dbReference type="SUPFAM" id="SSF52821">
    <property type="entry name" value="Rhodanese/Cell cycle control phosphatase"/>
    <property type="match status" value="2"/>
</dbReference>
<dbReference type="InterPro" id="IPR036873">
    <property type="entry name" value="Rhodanese-like_dom_sf"/>
</dbReference>
<name>A0ABT6C3U6_9MICO</name>
<keyword evidence="1" id="KW-0808">Transferase</keyword>
<protein>
    <submittedName>
        <fullName evidence="4">Sulfurtransferase</fullName>
    </submittedName>
</protein>
<dbReference type="InterPro" id="IPR001763">
    <property type="entry name" value="Rhodanese-like_dom"/>
</dbReference>
<organism evidence="4 5">
    <name type="scientific">Luteipulveratus flavus</name>
    <dbReference type="NCBI Taxonomy" id="3031728"/>
    <lineage>
        <taxon>Bacteria</taxon>
        <taxon>Bacillati</taxon>
        <taxon>Actinomycetota</taxon>
        <taxon>Actinomycetes</taxon>
        <taxon>Micrococcales</taxon>
        <taxon>Dermacoccaceae</taxon>
        <taxon>Luteipulveratus</taxon>
    </lineage>
</organism>
<dbReference type="InterPro" id="IPR001307">
    <property type="entry name" value="Thiosulphate_STrfase_CS"/>
</dbReference>
<feature type="domain" description="Rhodanese" evidence="3">
    <location>
        <begin position="165"/>
        <end position="278"/>
    </location>
</feature>
<evidence type="ECO:0000259" key="3">
    <source>
        <dbReference type="PROSITE" id="PS50206"/>
    </source>
</evidence>
<dbReference type="EMBL" id="JAROAV010000010">
    <property type="protein sequence ID" value="MDF8263395.1"/>
    <property type="molecule type" value="Genomic_DNA"/>
</dbReference>
<evidence type="ECO:0000256" key="1">
    <source>
        <dbReference type="ARBA" id="ARBA00022679"/>
    </source>
</evidence>
<feature type="domain" description="Rhodanese" evidence="3">
    <location>
        <begin position="20"/>
        <end position="137"/>
    </location>
</feature>
<evidence type="ECO:0000313" key="5">
    <source>
        <dbReference type="Proteomes" id="UP001528912"/>
    </source>
</evidence>